<dbReference type="Proteomes" id="UP000052020">
    <property type="component" value="Unassembled WGS sequence"/>
</dbReference>
<organism evidence="1 2">
    <name type="scientific">candidate division KD3-62 bacterium DG_56</name>
    <dbReference type="NCBI Taxonomy" id="1704032"/>
    <lineage>
        <taxon>Bacteria</taxon>
        <taxon>candidate division KD3-62</taxon>
    </lineage>
</organism>
<sequence>MEHPLIDHLLSFLREGNPVPEIRLAPRVHEGGRPLLGVCWGEVITLALDEIRETAEEEGADPEDVLLQVFFHEYHHFLAHHLAESLHREPALTEEEVELQAESWAKLMMEKIDRGDRMIDRPDHRYLDSGEIKMRWKREV</sequence>
<evidence type="ECO:0000313" key="1">
    <source>
        <dbReference type="EMBL" id="KPJ62736.1"/>
    </source>
</evidence>
<protein>
    <submittedName>
        <fullName evidence="1">Uncharacterized protein</fullName>
    </submittedName>
</protein>
<comment type="caution">
    <text evidence="1">The sequence shown here is derived from an EMBL/GenBank/DDBJ whole genome shotgun (WGS) entry which is preliminary data.</text>
</comment>
<gene>
    <name evidence="1" type="ORF">AMK68_04555</name>
</gene>
<dbReference type="AlphaFoldDB" id="A0A0S7XJU7"/>
<evidence type="ECO:0000313" key="2">
    <source>
        <dbReference type="Proteomes" id="UP000052020"/>
    </source>
</evidence>
<dbReference type="EMBL" id="LIZY01000104">
    <property type="protein sequence ID" value="KPJ62736.1"/>
    <property type="molecule type" value="Genomic_DNA"/>
</dbReference>
<reference evidence="1 2" key="1">
    <citation type="journal article" date="2015" name="Microbiome">
        <title>Genomic resolution of linkages in carbon, nitrogen, and sulfur cycling among widespread estuary sediment bacteria.</title>
        <authorList>
            <person name="Baker B.J."/>
            <person name="Lazar C.S."/>
            <person name="Teske A.P."/>
            <person name="Dick G.J."/>
        </authorList>
    </citation>
    <scope>NUCLEOTIDE SEQUENCE [LARGE SCALE GENOMIC DNA]</scope>
    <source>
        <strain evidence="1">DG_56</strain>
    </source>
</reference>
<accession>A0A0S7XJU7</accession>
<name>A0A0S7XJU7_9BACT</name>
<proteinExistence type="predicted"/>